<accession>A0A6G4X1F6</accession>
<sequence>MPLTPNRHAPGPRRRTLLAGALGTAGLGGLGLTAGCTSGDGDSADEARKAAVRRTRLRAARESEALLARYDGTVAAHAALAGKLRPLRDAVARHAQLLRSTSPDTGTPSP</sequence>
<proteinExistence type="predicted"/>
<protein>
    <recommendedName>
        <fullName evidence="3">Lipoprotein</fullName>
    </recommendedName>
</protein>
<name>A0A6G4X1F6_9ACTN</name>
<evidence type="ECO:0000313" key="1">
    <source>
        <dbReference type="EMBL" id="NGO71379.1"/>
    </source>
</evidence>
<evidence type="ECO:0000313" key="2">
    <source>
        <dbReference type="Proteomes" id="UP000477722"/>
    </source>
</evidence>
<reference evidence="1 2" key="1">
    <citation type="submission" date="2020-02" db="EMBL/GenBank/DDBJ databases">
        <title>Whole-genome analyses of novel actinobacteria.</title>
        <authorList>
            <person name="Sahin N."/>
            <person name="Tatar D."/>
        </authorList>
    </citation>
    <scope>NUCLEOTIDE SEQUENCE [LARGE SCALE GENOMIC DNA]</scope>
    <source>
        <strain evidence="1 2">SB3404</strain>
    </source>
</reference>
<dbReference type="AlphaFoldDB" id="A0A6G4X1F6"/>
<dbReference type="EMBL" id="JAAKZZ010000295">
    <property type="protein sequence ID" value="NGO71379.1"/>
    <property type="molecule type" value="Genomic_DNA"/>
</dbReference>
<gene>
    <name evidence="1" type="ORF">G5C65_24105</name>
</gene>
<organism evidence="1 2">
    <name type="scientific">Streptomyces boncukensis</name>
    <dbReference type="NCBI Taxonomy" id="2711219"/>
    <lineage>
        <taxon>Bacteria</taxon>
        <taxon>Bacillati</taxon>
        <taxon>Actinomycetota</taxon>
        <taxon>Actinomycetes</taxon>
        <taxon>Kitasatosporales</taxon>
        <taxon>Streptomycetaceae</taxon>
        <taxon>Streptomyces</taxon>
    </lineage>
</organism>
<evidence type="ECO:0008006" key="3">
    <source>
        <dbReference type="Google" id="ProtNLM"/>
    </source>
</evidence>
<feature type="non-terminal residue" evidence="1">
    <location>
        <position position="110"/>
    </location>
</feature>
<dbReference type="Proteomes" id="UP000477722">
    <property type="component" value="Unassembled WGS sequence"/>
</dbReference>
<keyword evidence="2" id="KW-1185">Reference proteome</keyword>
<comment type="caution">
    <text evidence="1">The sequence shown here is derived from an EMBL/GenBank/DDBJ whole genome shotgun (WGS) entry which is preliminary data.</text>
</comment>